<dbReference type="PANTHER" id="PTHR31001:SF90">
    <property type="entry name" value="CENTROMERE DNA-BINDING PROTEIN COMPLEX CBF3 SUBUNIT B"/>
    <property type="match status" value="1"/>
</dbReference>
<dbReference type="Proteomes" id="UP001358417">
    <property type="component" value="Unassembled WGS sequence"/>
</dbReference>
<dbReference type="CDD" id="cd12148">
    <property type="entry name" value="fungal_TF_MHR"/>
    <property type="match status" value="1"/>
</dbReference>
<dbReference type="GeneID" id="89979719"/>
<dbReference type="PANTHER" id="PTHR31001">
    <property type="entry name" value="UNCHARACTERIZED TRANSCRIPTIONAL REGULATORY PROTEIN"/>
    <property type="match status" value="1"/>
</dbReference>
<dbReference type="AlphaFoldDB" id="A0AAV9NGT9"/>
<organism evidence="3 4">
    <name type="scientific">Exophiala bonariae</name>
    <dbReference type="NCBI Taxonomy" id="1690606"/>
    <lineage>
        <taxon>Eukaryota</taxon>
        <taxon>Fungi</taxon>
        <taxon>Dikarya</taxon>
        <taxon>Ascomycota</taxon>
        <taxon>Pezizomycotina</taxon>
        <taxon>Eurotiomycetes</taxon>
        <taxon>Chaetothyriomycetidae</taxon>
        <taxon>Chaetothyriales</taxon>
        <taxon>Herpotrichiellaceae</taxon>
        <taxon>Exophiala</taxon>
    </lineage>
</organism>
<comment type="caution">
    <text evidence="3">The sequence shown here is derived from an EMBL/GenBank/DDBJ whole genome shotgun (WGS) entry which is preliminary data.</text>
</comment>
<evidence type="ECO:0000256" key="2">
    <source>
        <dbReference type="ARBA" id="ARBA00023242"/>
    </source>
</evidence>
<reference evidence="3 4" key="1">
    <citation type="submission" date="2023-08" db="EMBL/GenBank/DDBJ databases">
        <title>Black Yeasts Isolated from many extreme environments.</title>
        <authorList>
            <person name="Coleine C."/>
            <person name="Stajich J.E."/>
            <person name="Selbmann L."/>
        </authorList>
    </citation>
    <scope>NUCLEOTIDE SEQUENCE [LARGE SCALE GENOMIC DNA]</scope>
    <source>
        <strain evidence="3 4">CCFEE 5792</strain>
    </source>
</reference>
<sequence length="492" mass="56383">MMDDIYSHYQDPEQLVSGQLALLLAILASAAAMYQYFVTEVQLEASETDALHSSLFWTNSALEMLEISRRTSAGQIEDVQATILLSFLLYHLEGFSVRTRGLFSSALCAARELSLHKIDGPGIRSSEFRAREDPVYLEVKRRIIWHVVATDWLLALSGGPQEGTYTMQTRHMLVNRPRNVDDDDITQDPSLDQPISSPSTMSYYLQRINLADLCRSVADAIPLLSVDISAIDYKDIITLDRRFEALLEGLPYFLKTDEHNRKRSEDVLLKYPQLRAQRFSFAMVALTRRCKLHQPFLIRGSVHQEYKYSREVSLRSARSVIKMKRVVEQESGPLFGTDVKLTGISHHIFMATIVLVTDLCFNRGREDDDERKTEVIEALKLLEEAKCRSQIVSKFVESLENVLRKHKVRLLNRRCTGDDNDRSNTEGDRPLLKSQTIEEQIGIVPEPWDSLEDPMSYPSEIDSVWRDYVQLGPNLEMPEWDSLFSDLDSTFH</sequence>
<protein>
    <recommendedName>
        <fullName evidence="5">Transcription factor domain-containing protein</fullName>
    </recommendedName>
</protein>
<dbReference type="EMBL" id="JAVRRD010000006">
    <property type="protein sequence ID" value="KAK5057569.1"/>
    <property type="molecule type" value="Genomic_DNA"/>
</dbReference>
<evidence type="ECO:0000313" key="4">
    <source>
        <dbReference type="Proteomes" id="UP001358417"/>
    </source>
</evidence>
<keyword evidence="2" id="KW-0539">Nucleus</keyword>
<evidence type="ECO:0000313" key="3">
    <source>
        <dbReference type="EMBL" id="KAK5057569.1"/>
    </source>
</evidence>
<dbReference type="RefSeq" id="XP_064708687.1">
    <property type="nucleotide sequence ID" value="XM_064855098.1"/>
</dbReference>
<proteinExistence type="predicted"/>
<name>A0AAV9NGT9_9EURO</name>
<comment type="subcellular location">
    <subcellularLocation>
        <location evidence="1">Nucleus</location>
    </subcellularLocation>
</comment>
<gene>
    <name evidence="3" type="ORF">LTR84_011569</name>
</gene>
<evidence type="ECO:0008006" key="5">
    <source>
        <dbReference type="Google" id="ProtNLM"/>
    </source>
</evidence>
<dbReference type="GO" id="GO:0005634">
    <property type="term" value="C:nucleus"/>
    <property type="evidence" value="ECO:0007669"/>
    <property type="project" value="UniProtKB-SubCell"/>
</dbReference>
<dbReference type="InterPro" id="IPR050613">
    <property type="entry name" value="Sec_Metabolite_Reg"/>
</dbReference>
<accession>A0AAV9NGT9</accession>
<keyword evidence="4" id="KW-1185">Reference proteome</keyword>
<evidence type="ECO:0000256" key="1">
    <source>
        <dbReference type="ARBA" id="ARBA00004123"/>
    </source>
</evidence>